<dbReference type="GO" id="GO:0003824">
    <property type="term" value="F:catalytic activity"/>
    <property type="evidence" value="ECO:0007669"/>
    <property type="project" value="InterPro"/>
</dbReference>
<dbReference type="PANTHER" id="PTHR30212:SF2">
    <property type="entry name" value="PROTEIN YIIM"/>
    <property type="match status" value="1"/>
</dbReference>
<dbReference type="PROSITE" id="PS51340">
    <property type="entry name" value="MOSC"/>
    <property type="match status" value="1"/>
</dbReference>
<accession>A0A972FFS4</accession>
<dbReference type="AlphaFoldDB" id="A0A972FFS4"/>
<dbReference type="RefSeq" id="WP_168986327.1">
    <property type="nucleotide sequence ID" value="NZ_CAWPHM010000264.1"/>
</dbReference>
<sequence length="226" mass="24421">MTSLTAFAPTPLDQVFIGKLTPLPPEGQMSGIFKEAVQVPVTVSASGLAGDQQGDLRHHGGPDKAVHHYPAEHYGTLRAKWPAIEGLAIPGVLGENISTRGLTEIDICIGDTLRAGTAVLQVSQPRQPCWKINHRLDIARAAAFVFEQGITGWYYRVLEPGAIGPGDTLELLERPSPWLTLAHYWRSVTTHRPDPAVLVAIAAAPGLAADKAARHAERARWLRENG</sequence>
<proteinExistence type="predicted"/>
<dbReference type="Gene3D" id="2.40.33.20">
    <property type="entry name" value="PK beta-barrel domain-like"/>
    <property type="match status" value="1"/>
</dbReference>
<dbReference type="InterPro" id="IPR005302">
    <property type="entry name" value="MoCF_Sase_C"/>
</dbReference>
<dbReference type="GO" id="GO:0030170">
    <property type="term" value="F:pyridoxal phosphate binding"/>
    <property type="evidence" value="ECO:0007669"/>
    <property type="project" value="InterPro"/>
</dbReference>
<gene>
    <name evidence="2" type="ORF">GPA21_00895</name>
</gene>
<dbReference type="InterPro" id="IPR052353">
    <property type="entry name" value="Benzoxazolinone_Detox_Enz"/>
</dbReference>
<dbReference type="GO" id="GO:0030151">
    <property type="term" value="F:molybdenum ion binding"/>
    <property type="evidence" value="ECO:0007669"/>
    <property type="project" value="InterPro"/>
</dbReference>
<dbReference type="Proteomes" id="UP000599523">
    <property type="component" value="Unassembled WGS sequence"/>
</dbReference>
<dbReference type="Pfam" id="PF03473">
    <property type="entry name" value="MOSC"/>
    <property type="match status" value="1"/>
</dbReference>
<name>A0A972FFS4_9RHOO</name>
<evidence type="ECO:0000259" key="1">
    <source>
        <dbReference type="PROSITE" id="PS51340"/>
    </source>
</evidence>
<dbReference type="SUPFAM" id="SSF50800">
    <property type="entry name" value="PK beta-barrel domain-like"/>
    <property type="match status" value="1"/>
</dbReference>
<dbReference type="EMBL" id="WTVM01000003">
    <property type="protein sequence ID" value="NMG01531.1"/>
    <property type="molecule type" value="Genomic_DNA"/>
</dbReference>
<organism evidence="2 3">
    <name type="scientific">Azoarcus taiwanensis</name>
    <dbReference type="NCBI Taxonomy" id="666964"/>
    <lineage>
        <taxon>Bacteria</taxon>
        <taxon>Pseudomonadati</taxon>
        <taxon>Pseudomonadota</taxon>
        <taxon>Betaproteobacteria</taxon>
        <taxon>Rhodocyclales</taxon>
        <taxon>Zoogloeaceae</taxon>
        <taxon>Azoarcus</taxon>
    </lineage>
</organism>
<dbReference type="PANTHER" id="PTHR30212">
    <property type="entry name" value="PROTEIN YIIM"/>
    <property type="match status" value="1"/>
</dbReference>
<dbReference type="InterPro" id="IPR011037">
    <property type="entry name" value="Pyrv_Knase-like_insert_dom_sf"/>
</dbReference>
<keyword evidence="3" id="KW-1185">Reference proteome</keyword>
<evidence type="ECO:0000313" key="3">
    <source>
        <dbReference type="Proteomes" id="UP000599523"/>
    </source>
</evidence>
<protein>
    <submittedName>
        <fullName evidence="2">MOSC domain-containing protein</fullName>
    </submittedName>
</protein>
<comment type="caution">
    <text evidence="2">The sequence shown here is derived from an EMBL/GenBank/DDBJ whole genome shotgun (WGS) entry which is preliminary data.</text>
</comment>
<reference evidence="2" key="1">
    <citation type="submission" date="2019-12" db="EMBL/GenBank/DDBJ databases">
        <title>Comparative genomics gives insights into the taxonomy of the Azoarcus-Aromatoleum group and reveals separate origins of nif in the plant-associated Azoarcus and non-plant-associated Aromatoleum sub-groups.</title>
        <authorList>
            <person name="Lafos M."/>
            <person name="Maluk M."/>
            <person name="Batista M."/>
            <person name="Junghare M."/>
            <person name="Carmona M."/>
            <person name="Faoro H."/>
            <person name="Cruz L.M."/>
            <person name="Battistoni F."/>
            <person name="De Souza E."/>
            <person name="Pedrosa F."/>
            <person name="Chen W.-M."/>
            <person name="Poole P.S."/>
            <person name="Dixon R.A."/>
            <person name="James E.K."/>
        </authorList>
    </citation>
    <scope>NUCLEOTIDE SEQUENCE</scope>
    <source>
        <strain evidence="2">NSC3</strain>
    </source>
</reference>
<evidence type="ECO:0000313" key="2">
    <source>
        <dbReference type="EMBL" id="NMG01531.1"/>
    </source>
</evidence>
<feature type="domain" description="MOSC" evidence="1">
    <location>
        <begin position="35"/>
        <end position="172"/>
    </location>
</feature>